<evidence type="ECO:0000256" key="5">
    <source>
        <dbReference type="ARBA" id="ARBA00023163"/>
    </source>
</evidence>
<dbReference type="InterPro" id="IPR013324">
    <property type="entry name" value="RNA_pol_sigma_r3/r4-like"/>
</dbReference>
<dbReference type="GO" id="GO:0003677">
    <property type="term" value="F:DNA binding"/>
    <property type="evidence" value="ECO:0007669"/>
    <property type="project" value="InterPro"/>
</dbReference>
<comment type="subunit">
    <text evidence="2">Interacts transiently with the RNA polymerase catalytic core formed by RpoA, RpoB, RpoC and RpoZ (2 alpha, 1 beta, 1 beta' and 1 omega subunit) to form the RNA polymerase holoenzyme that can initiate transcription.</text>
</comment>
<dbReference type="SUPFAM" id="SSF88946">
    <property type="entry name" value="Sigma2 domain of RNA polymerase sigma factors"/>
    <property type="match status" value="1"/>
</dbReference>
<feature type="domain" description="RNA polymerase sigma factor 70 region 4 type 2" evidence="7">
    <location>
        <begin position="116"/>
        <end position="167"/>
    </location>
</feature>
<dbReference type="InterPro" id="IPR036388">
    <property type="entry name" value="WH-like_DNA-bd_sf"/>
</dbReference>
<dbReference type="SUPFAM" id="SSF88659">
    <property type="entry name" value="Sigma3 and sigma4 domains of RNA polymerase sigma factors"/>
    <property type="match status" value="1"/>
</dbReference>
<dbReference type="AlphaFoldDB" id="A0A4P6F5Y8"/>
<comment type="similarity">
    <text evidence="1">Belongs to the sigma-70 factor family. ECF subfamily.</text>
</comment>
<dbReference type="InterPro" id="IPR007627">
    <property type="entry name" value="RNA_pol_sigma70_r2"/>
</dbReference>
<dbReference type="RefSeq" id="WP_129189347.1">
    <property type="nucleotide sequence ID" value="NZ_CP035493.1"/>
</dbReference>
<evidence type="ECO:0000313" key="8">
    <source>
        <dbReference type="EMBL" id="QAY71034.1"/>
    </source>
</evidence>
<evidence type="ECO:0000259" key="7">
    <source>
        <dbReference type="Pfam" id="PF08281"/>
    </source>
</evidence>
<dbReference type="Pfam" id="PF08281">
    <property type="entry name" value="Sigma70_r4_2"/>
    <property type="match status" value="1"/>
</dbReference>
<dbReference type="InterPro" id="IPR013249">
    <property type="entry name" value="RNA_pol_sigma70_r4_t2"/>
</dbReference>
<gene>
    <name evidence="8" type="ORF">ET471_14165</name>
</gene>
<keyword evidence="4" id="KW-0731">Sigma factor</keyword>
<dbReference type="NCBIfam" id="NF007214">
    <property type="entry name" value="PRK09636.1"/>
    <property type="match status" value="1"/>
</dbReference>
<evidence type="ECO:0000256" key="4">
    <source>
        <dbReference type="ARBA" id="ARBA00023082"/>
    </source>
</evidence>
<dbReference type="EMBL" id="CP035493">
    <property type="protein sequence ID" value="QAY71034.1"/>
    <property type="molecule type" value="Genomic_DNA"/>
</dbReference>
<proteinExistence type="inferred from homology"/>
<dbReference type="Proteomes" id="UP000292118">
    <property type="component" value="Chromosome"/>
</dbReference>
<evidence type="ECO:0000256" key="2">
    <source>
        <dbReference type="ARBA" id="ARBA00011344"/>
    </source>
</evidence>
<dbReference type="InterPro" id="IPR013325">
    <property type="entry name" value="RNA_pol_sigma_r2"/>
</dbReference>
<sequence length="301" mass="32682">MPTAVALDQAVPDDDVAAFLAIRPRLFGVAYRMLGSAAEADDVVQDAWLRWQRTDRSLVVNPAAFLTTATTRLAINALTSARARRETYVGPWFPEPVDTSADPFLGAERAEALDLAVLTLMEKLSPAERAAYVLREAFGYSHREVADALETSEANARQLARRARLALAADRPADRAAAPPERRRELLEAFVAAAHEGRVADLERLLARDVVMRNDGGGKVHAARKPVVGIEAVLAVLEHAFARWWPADAVAMEVADLNGAPAVRITDRAGAVVGVLWCDADDALRTICTQVNPDKLAHLTR</sequence>
<dbReference type="OrthoDB" id="3211555at2"/>
<dbReference type="KEGG" id="xya:ET471_14165"/>
<dbReference type="Pfam" id="PF04542">
    <property type="entry name" value="Sigma70_r2"/>
    <property type="match status" value="1"/>
</dbReference>
<reference evidence="8 9" key="1">
    <citation type="submission" date="2019-01" db="EMBL/GenBank/DDBJ databases">
        <title>Genome sequencing of strain FW10M-9.</title>
        <authorList>
            <person name="Heo J."/>
            <person name="Kim S.-J."/>
            <person name="Kim J.-S."/>
            <person name="Hong S.-B."/>
            <person name="Kwon S.-W."/>
        </authorList>
    </citation>
    <scope>NUCLEOTIDE SEQUENCE [LARGE SCALE GENOMIC DNA]</scope>
    <source>
        <strain evidence="8 9">FW10M-9</strain>
    </source>
</reference>
<feature type="domain" description="RNA polymerase sigma-70 region 2" evidence="6">
    <location>
        <begin position="21"/>
        <end position="82"/>
    </location>
</feature>
<dbReference type="SUPFAM" id="SSF54427">
    <property type="entry name" value="NTF2-like"/>
    <property type="match status" value="1"/>
</dbReference>
<evidence type="ECO:0000256" key="3">
    <source>
        <dbReference type="ARBA" id="ARBA00023015"/>
    </source>
</evidence>
<dbReference type="Gene3D" id="3.10.450.50">
    <property type="match status" value="1"/>
</dbReference>
<evidence type="ECO:0000259" key="6">
    <source>
        <dbReference type="Pfam" id="PF04542"/>
    </source>
</evidence>
<dbReference type="InterPro" id="IPR014284">
    <property type="entry name" value="RNA_pol_sigma-70_dom"/>
</dbReference>
<name>A0A4P6F5Y8_9MICO</name>
<evidence type="ECO:0000313" key="9">
    <source>
        <dbReference type="Proteomes" id="UP000292118"/>
    </source>
</evidence>
<dbReference type="InterPro" id="IPR052704">
    <property type="entry name" value="ECF_Sigma-70_Domain"/>
</dbReference>
<keyword evidence="5" id="KW-0804">Transcription</keyword>
<dbReference type="GO" id="GO:0006352">
    <property type="term" value="P:DNA-templated transcription initiation"/>
    <property type="evidence" value="ECO:0007669"/>
    <property type="project" value="InterPro"/>
</dbReference>
<keyword evidence="3" id="KW-0805">Transcription regulation</keyword>
<accession>A0A4P6F5Y8</accession>
<dbReference type="PANTHER" id="PTHR30173">
    <property type="entry name" value="SIGMA 19 FACTOR"/>
    <property type="match status" value="1"/>
</dbReference>
<evidence type="ECO:0000256" key="1">
    <source>
        <dbReference type="ARBA" id="ARBA00010641"/>
    </source>
</evidence>
<keyword evidence="9" id="KW-1185">Reference proteome</keyword>
<dbReference type="PANTHER" id="PTHR30173:SF36">
    <property type="entry name" value="ECF RNA POLYMERASE SIGMA FACTOR SIGJ"/>
    <property type="match status" value="1"/>
</dbReference>
<dbReference type="GO" id="GO:0016987">
    <property type="term" value="F:sigma factor activity"/>
    <property type="evidence" value="ECO:0007669"/>
    <property type="project" value="UniProtKB-KW"/>
</dbReference>
<dbReference type="NCBIfam" id="TIGR02937">
    <property type="entry name" value="sigma70-ECF"/>
    <property type="match status" value="1"/>
</dbReference>
<protein>
    <submittedName>
        <fullName evidence="8">Sigma-70 family RNA polymerase sigma factor</fullName>
    </submittedName>
</protein>
<organism evidence="8 9">
    <name type="scientific">Xylanimonas protaetiae</name>
    <dbReference type="NCBI Taxonomy" id="2509457"/>
    <lineage>
        <taxon>Bacteria</taxon>
        <taxon>Bacillati</taxon>
        <taxon>Actinomycetota</taxon>
        <taxon>Actinomycetes</taxon>
        <taxon>Micrococcales</taxon>
        <taxon>Promicromonosporaceae</taxon>
        <taxon>Xylanimonas</taxon>
    </lineage>
</organism>
<dbReference type="InterPro" id="IPR032710">
    <property type="entry name" value="NTF2-like_dom_sf"/>
</dbReference>
<dbReference type="Gene3D" id="1.10.10.10">
    <property type="entry name" value="Winged helix-like DNA-binding domain superfamily/Winged helix DNA-binding domain"/>
    <property type="match status" value="1"/>
</dbReference>
<dbReference type="Gene3D" id="1.10.1740.10">
    <property type="match status" value="1"/>
</dbReference>